<evidence type="ECO:0000313" key="5">
    <source>
        <dbReference type="Proteomes" id="UP001238179"/>
    </source>
</evidence>
<dbReference type="Gene3D" id="3.40.50.2300">
    <property type="match status" value="1"/>
</dbReference>
<reference evidence="5" key="1">
    <citation type="journal article" date="2023" name="Int. J. Syst. Evol. Microbiol.">
        <title>Mesoterricola silvestris gen. nov., sp. nov., Mesoterricola sediminis sp. nov., Geothrix oryzae sp. nov., Geothrix edaphica sp. nov., Geothrix rubra sp. nov., and Geothrix limicola sp. nov., six novel members of Acidobacteriota isolated from soils.</title>
        <authorList>
            <person name="Itoh H."/>
            <person name="Sugisawa Y."/>
            <person name="Mise K."/>
            <person name="Xu Z."/>
            <person name="Kuniyasu M."/>
            <person name="Ushijima N."/>
            <person name="Kawano K."/>
            <person name="Kobayashi E."/>
            <person name="Shiratori Y."/>
            <person name="Masuda Y."/>
            <person name="Senoo K."/>
        </authorList>
    </citation>
    <scope>NUCLEOTIDE SEQUENCE [LARGE SCALE GENOMIC DNA]</scope>
    <source>
        <strain evidence="5">W79</strain>
    </source>
</reference>
<feature type="domain" description="Response regulatory" evidence="2">
    <location>
        <begin position="5"/>
        <end position="119"/>
    </location>
</feature>
<sequence length="245" mass="27715">MSRVRAVIVDDEPLICGELKTLLEAQEWAWVVGVYHDGARALAFLEEEGADLVFLDIQMPEMGGLELAARLAALPRPPRVVFVTAYAQHALEAFKVQAMDYLLKPFDAADLLRIRDRMAGAGRAPAEAPRFPRTILVEGASGLDVVPVDRIRMIVAREREVFLETLDGRSRPTRTRLTEYEARLDPAFFLRCHRNYIVNVDQVQNLTPWFNHAYLIHLKPLRDGVVAEIPVGRMYLPRLKSVFGL</sequence>
<dbReference type="InterPro" id="IPR011006">
    <property type="entry name" value="CheY-like_superfamily"/>
</dbReference>
<feature type="modified residue" description="4-aspartylphosphate" evidence="1">
    <location>
        <position position="56"/>
    </location>
</feature>
<evidence type="ECO:0000313" key="4">
    <source>
        <dbReference type="EMBL" id="BDU74508.1"/>
    </source>
</evidence>
<accession>A0AA48HA17</accession>
<dbReference type="SMART" id="SM00448">
    <property type="entry name" value="REC"/>
    <property type="match status" value="1"/>
</dbReference>
<dbReference type="PROSITE" id="PS50110">
    <property type="entry name" value="RESPONSE_REGULATORY"/>
    <property type="match status" value="1"/>
</dbReference>
<dbReference type="PROSITE" id="PS50930">
    <property type="entry name" value="HTH_LYTTR"/>
    <property type="match status" value="1"/>
</dbReference>
<protein>
    <submittedName>
        <fullName evidence="4">DNA-binding response regulator</fullName>
    </submittedName>
</protein>
<feature type="domain" description="HTH LytTR-type" evidence="3">
    <location>
        <begin position="135"/>
        <end position="245"/>
    </location>
</feature>
<proteinExistence type="predicted"/>
<dbReference type="InterPro" id="IPR007492">
    <property type="entry name" value="LytTR_DNA-bd_dom"/>
</dbReference>
<evidence type="ECO:0000256" key="1">
    <source>
        <dbReference type="PROSITE-ProRule" id="PRU00169"/>
    </source>
</evidence>
<dbReference type="EMBL" id="AP027080">
    <property type="protein sequence ID" value="BDU74508.1"/>
    <property type="molecule type" value="Genomic_DNA"/>
</dbReference>
<evidence type="ECO:0000259" key="2">
    <source>
        <dbReference type="PROSITE" id="PS50110"/>
    </source>
</evidence>
<gene>
    <name evidence="4" type="ORF">METEAL_36820</name>
</gene>
<name>A0AA48HA17_9BACT</name>
<dbReference type="Proteomes" id="UP001238179">
    <property type="component" value="Chromosome"/>
</dbReference>
<dbReference type="KEGG" id="msil:METEAL_36820"/>
<dbReference type="Pfam" id="PF00072">
    <property type="entry name" value="Response_reg"/>
    <property type="match status" value="1"/>
</dbReference>
<dbReference type="GO" id="GO:0003677">
    <property type="term" value="F:DNA binding"/>
    <property type="evidence" value="ECO:0007669"/>
    <property type="project" value="UniProtKB-KW"/>
</dbReference>
<dbReference type="GO" id="GO:0000156">
    <property type="term" value="F:phosphorelay response regulator activity"/>
    <property type="evidence" value="ECO:0007669"/>
    <property type="project" value="InterPro"/>
</dbReference>
<keyword evidence="1" id="KW-0597">Phosphoprotein</keyword>
<evidence type="ECO:0000259" key="3">
    <source>
        <dbReference type="PROSITE" id="PS50930"/>
    </source>
</evidence>
<dbReference type="InterPro" id="IPR046947">
    <property type="entry name" value="LytR-like"/>
</dbReference>
<keyword evidence="5" id="KW-1185">Reference proteome</keyword>
<dbReference type="SMART" id="SM00850">
    <property type="entry name" value="LytTR"/>
    <property type="match status" value="1"/>
</dbReference>
<keyword evidence="4" id="KW-0238">DNA-binding</keyword>
<dbReference type="Pfam" id="PF04397">
    <property type="entry name" value="LytTR"/>
    <property type="match status" value="1"/>
</dbReference>
<dbReference type="AlphaFoldDB" id="A0AA48HA17"/>
<dbReference type="Gene3D" id="2.40.50.1020">
    <property type="entry name" value="LytTr DNA-binding domain"/>
    <property type="match status" value="1"/>
</dbReference>
<dbReference type="InterPro" id="IPR001789">
    <property type="entry name" value="Sig_transdc_resp-reg_receiver"/>
</dbReference>
<dbReference type="PANTHER" id="PTHR37299">
    <property type="entry name" value="TRANSCRIPTIONAL REGULATOR-RELATED"/>
    <property type="match status" value="1"/>
</dbReference>
<dbReference type="SUPFAM" id="SSF52172">
    <property type="entry name" value="CheY-like"/>
    <property type="match status" value="1"/>
</dbReference>
<organism evidence="4 5">
    <name type="scientific">Mesoterricola silvestris</name>
    <dbReference type="NCBI Taxonomy" id="2927979"/>
    <lineage>
        <taxon>Bacteria</taxon>
        <taxon>Pseudomonadati</taxon>
        <taxon>Acidobacteriota</taxon>
        <taxon>Holophagae</taxon>
        <taxon>Holophagales</taxon>
        <taxon>Holophagaceae</taxon>
        <taxon>Mesoterricola</taxon>
    </lineage>
</organism>
<dbReference type="RefSeq" id="WP_316413184.1">
    <property type="nucleotide sequence ID" value="NZ_AP027080.1"/>
</dbReference>
<dbReference type="PANTHER" id="PTHR37299:SF1">
    <property type="entry name" value="STAGE 0 SPORULATION PROTEIN A HOMOLOG"/>
    <property type="match status" value="1"/>
</dbReference>